<dbReference type="PANTHER" id="PTHR10788">
    <property type="entry name" value="TREHALOSE-6-PHOSPHATE SYNTHASE"/>
    <property type="match status" value="1"/>
</dbReference>
<comment type="caution">
    <text evidence="4">The sequence shown here is derived from an EMBL/GenBank/DDBJ whole genome shotgun (WGS) entry which is preliminary data.</text>
</comment>
<proteinExistence type="inferred from homology"/>
<feature type="compositionally biased region" description="Low complexity" evidence="3">
    <location>
        <begin position="77"/>
        <end position="99"/>
    </location>
</feature>
<reference evidence="4 5" key="1">
    <citation type="journal article" date="2010" name="Proc. Natl. Acad. Sci. U.S.A.">
        <title>Insights into evolution of multicellular fungi from the assembled chromosomes of the mushroom Coprinopsis cinerea (Coprinus cinereus).</title>
        <authorList>
            <person name="Stajich J.E."/>
            <person name="Wilke S.K."/>
            <person name="Ahren D."/>
            <person name="Au C.H."/>
            <person name="Birren B.W."/>
            <person name="Borodovsky M."/>
            <person name="Burns C."/>
            <person name="Canback B."/>
            <person name="Casselton L.A."/>
            <person name="Cheng C.K."/>
            <person name="Deng J."/>
            <person name="Dietrich F.S."/>
            <person name="Fargo D.C."/>
            <person name="Farman M.L."/>
            <person name="Gathman A.C."/>
            <person name="Goldberg J."/>
            <person name="Guigo R."/>
            <person name="Hoegger P.J."/>
            <person name="Hooker J.B."/>
            <person name="Huggins A."/>
            <person name="James T.Y."/>
            <person name="Kamada T."/>
            <person name="Kilaru S."/>
            <person name="Kodira C."/>
            <person name="Kues U."/>
            <person name="Kupfer D."/>
            <person name="Kwan H.S."/>
            <person name="Lomsadze A."/>
            <person name="Li W."/>
            <person name="Lilly W.W."/>
            <person name="Ma L.J."/>
            <person name="Mackey A.J."/>
            <person name="Manning G."/>
            <person name="Martin F."/>
            <person name="Muraguchi H."/>
            <person name="Natvig D.O."/>
            <person name="Palmerini H."/>
            <person name="Ramesh M.A."/>
            <person name="Rehmeyer C.J."/>
            <person name="Roe B.A."/>
            <person name="Shenoy N."/>
            <person name="Stanke M."/>
            <person name="Ter-Hovhannisyan V."/>
            <person name="Tunlid A."/>
            <person name="Velagapudi R."/>
            <person name="Vision T.J."/>
            <person name="Zeng Q."/>
            <person name="Zolan M.E."/>
            <person name="Pukkila P.J."/>
        </authorList>
    </citation>
    <scope>NUCLEOTIDE SEQUENCE [LARGE SCALE GENOMIC DNA]</scope>
    <source>
        <strain evidence="5">Okayama-7 / 130 / ATCC MYA-4618 / FGSC 9003</strain>
    </source>
</reference>
<name>A8NBB7_COPC7</name>
<dbReference type="InterPro" id="IPR003337">
    <property type="entry name" value="Trehalose_PPase"/>
</dbReference>
<dbReference type="GeneID" id="6008601"/>
<dbReference type="GO" id="GO:0003825">
    <property type="term" value="F:alpha,alpha-trehalose-phosphate synthase (UDP-forming) activity"/>
    <property type="evidence" value="ECO:0007669"/>
    <property type="project" value="TreeGrafter"/>
</dbReference>
<evidence type="ECO:0000256" key="2">
    <source>
        <dbReference type="ARBA" id="ARBA00006330"/>
    </source>
</evidence>
<comment type="similarity">
    <text evidence="2">In the C-terminal section; belongs to the trehalose phosphatase family.</text>
</comment>
<dbReference type="OMA" id="VHPMPIE"/>
<dbReference type="HOGENOM" id="CLU_002351_3_0_1"/>
<keyword evidence="5" id="KW-1185">Reference proteome</keyword>
<dbReference type="SUPFAM" id="SSF53756">
    <property type="entry name" value="UDP-Glycosyltransferase/glycogen phosphorylase"/>
    <property type="match status" value="1"/>
</dbReference>
<dbReference type="FunFam" id="3.40.50.2000:FF:000036">
    <property type="entry name" value="Alpha,alpha-trehalose-phosphate synthase subunit Tps2"/>
    <property type="match status" value="1"/>
</dbReference>
<dbReference type="FunFam" id="3.30.70.1020:FF:000002">
    <property type="entry name" value="Trehalose-6-phosphate synthase 2"/>
    <property type="match status" value="1"/>
</dbReference>
<sequence length="926" mass="102958">MTVMDSFSEPYTREGDDISLEQVHENIKRLEEEHRKNGVPLSGRIIHVVHYLPVTATLNTAQPRSGAPPTPPLEENSTAASSSPDAAPAQQQQPATPSSKPVWSVGPRYGHAAMVSGIMSLSATHEQLIVGWTGDILTPGANANASNTNTSADKVPSANVSLEERAALEEALKEYAGKDGDTDHHSNTTYVPVWLDNKVAHGHYDGYCKTTLWPLFHYLLWQDVATEYASADSHYPYYEAANAAFAQRIAEVYQPGDLIWVHDYHLLLLPKLIRESIPDVVLGLFMHTPFPSSEVFRCLPRIAVSSSRYYACRFAEGCRKEILDGMLGANLVCFQTYSYSRHFISTCIRVCGYESNSRGIDVDGHTTAVMHCPVGIDAERVARDIQRPGIQPKLEALRNLYEGKKIIVGRDKLDVVKGVVQKLRAFEKLLQDYPEWIGNVVMIQVTSPALTDSPKLERLVSEIVAHINGEYGSLDFVPVHHYHQTLKKDEFYALLSVADLAVITPLRDGMNTTSMEFVIAQNNTNKSPSVLSEFMGISKTMEDALLVNPWNLGDVAAAINQGLLMSDEEKARRHEKLYKVVTTHTSHSWAAVLAKMLLEQMGMQGLARQTPYIPKDQLESLYAKAEKRLFLFDYDGTLSPIVKTPSMAVPSEAVLEALERLSADPKNLVYIISGRDGAFLEQHLGHLKNVGFSAEHGAFVRERGSAEWVNFTASLDMSWMSEVEEIFKYYTERTQGSHIEVKKSSITWHYRGADPEWGLFQCRQCQDLLENNLANKRPIEVLVGKKNLEVRPIAVNKGEIVKRILYKNPDAEFIFCAGDDKTDEDMFRALQLFPPGTTQVKMEAPLSVTLIEGGNQPPVELAIKPEAVFTTAVGHSSKRTLAVWHVTTPQEVVDHMLGLVNGPTPQGEGQEGQEGEKEEVEVKANL</sequence>
<dbReference type="RefSeq" id="XP_001832116.2">
    <property type="nucleotide sequence ID" value="XM_001832064.2"/>
</dbReference>
<feature type="region of interest" description="Disordered" evidence="3">
    <location>
        <begin position="60"/>
        <end position="103"/>
    </location>
</feature>
<dbReference type="STRING" id="240176.A8NBB7"/>
<dbReference type="CDD" id="cd01627">
    <property type="entry name" value="HAD_TPP"/>
    <property type="match status" value="1"/>
</dbReference>
<dbReference type="NCBIfam" id="TIGR01484">
    <property type="entry name" value="HAD-SF-IIB"/>
    <property type="match status" value="1"/>
</dbReference>
<dbReference type="Gene3D" id="3.40.50.2000">
    <property type="entry name" value="Glycogen Phosphorylase B"/>
    <property type="match status" value="2"/>
</dbReference>
<dbReference type="CDD" id="cd03788">
    <property type="entry name" value="GT20_TPS"/>
    <property type="match status" value="1"/>
</dbReference>
<dbReference type="NCBIfam" id="TIGR00685">
    <property type="entry name" value="T6PP"/>
    <property type="match status" value="1"/>
</dbReference>
<dbReference type="KEGG" id="cci:CC1G_07487"/>
<dbReference type="OrthoDB" id="755951at2759"/>
<dbReference type="AlphaFoldDB" id="A8NBB7"/>
<dbReference type="InterPro" id="IPR036412">
    <property type="entry name" value="HAD-like_sf"/>
</dbReference>
<organism evidence="4 5">
    <name type="scientific">Coprinopsis cinerea (strain Okayama-7 / 130 / ATCC MYA-4618 / FGSC 9003)</name>
    <name type="common">Inky cap fungus</name>
    <name type="synonym">Hormographiella aspergillata</name>
    <dbReference type="NCBI Taxonomy" id="240176"/>
    <lineage>
        <taxon>Eukaryota</taxon>
        <taxon>Fungi</taxon>
        <taxon>Dikarya</taxon>
        <taxon>Basidiomycota</taxon>
        <taxon>Agaricomycotina</taxon>
        <taxon>Agaricomycetes</taxon>
        <taxon>Agaricomycetidae</taxon>
        <taxon>Agaricales</taxon>
        <taxon>Agaricineae</taxon>
        <taxon>Psathyrellaceae</taxon>
        <taxon>Coprinopsis</taxon>
    </lineage>
</organism>
<dbReference type="VEuPathDB" id="FungiDB:CC1G_07487"/>
<dbReference type="Pfam" id="PF00982">
    <property type="entry name" value="Glyco_transf_20"/>
    <property type="match status" value="1"/>
</dbReference>
<dbReference type="Gene3D" id="3.30.70.1020">
    <property type="entry name" value="Trehalose-6-phosphate phosphatase related protein, domain 2"/>
    <property type="match status" value="1"/>
</dbReference>
<dbReference type="GO" id="GO:0005829">
    <property type="term" value="C:cytosol"/>
    <property type="evidence" value="ECO:0007669"/>
    <property type="project" value="TreeGrafter"/>
</dbReference>
<dbReference type="GO" id="GO:0004805">
    <property type="term" value="F:trehalose-phosphatase activity"/>
    <property type="evidence" value="ECO:0007669"/>
    <property type="project" value="TreeGrafter"/>
</dbReference>
<dbReference type="Gene3D" id="3.40.50.1000">
    <property type="entry name" value="HAD superfamily/HAD-like"/>
    <property type="match status" value="1"/>
</dbReference>
<evidence type="ECO:0000256" key="1">
    <source>
        <dbReference type="ARBA" id="ARBA00005409"/>
    </source>
</evidence>
<dbReference type="InterPro" id="IPR006379">
    <property type="entry name" value="HAD-SF_hydro_IIB"/>
</dbReference>
<dbReference type="eggNOG" id="KOG1050">
    <property type="taxonomic scope" value="Eukaryota"/>
</dbReference>
<dbReference type="PANTHER" id="PTHR10788:SF123">
    <property type="entry name" value="TREHALOSE-PHOSPHATASE"/>
    <property type="match status" value="1"/>
</dbReference>
<dbReference type="InterPro" id="IPR001830">
    <property type="entry name" value="Glyco_trans_20"/>
</dbReference>
<evidence type="ECO:0000313" key="5">
    <source>
        <dbReference type="Proteomes" id="UP000001861"/>
    </source>
</evidence>
<dbReference type="SUPFAM" id="SSF56784">
    <property type="entry name" value="HAD-like"/>
    <property type="match status" value="1"/>
</dbReference>
<dbReference type="Proteomes" id="UP000001861">
    <property type="component" value="Unassembled WGS sequence"/>
</dbReference>
<dbReference type="FunCoup" id="A8NBB7">
    <property type="interactions" value="64"/>
</dbReference>
<gene>
    <name evidence="4" type="ORF">CC1G_07487</name>
</gene>
<dbReference type="InParanoid" id="A8NBB7"/>
<comment type="similarity">
    <text evidence="1">In the N-terminal section; belongs to the glycosyltransferase 20 family.</text>
</comment>
<dbReference type="InterPro" id="IPR023214">
    <property type="entry name" value="HAD_sf"/>
</dbReference>
<feature type="region of interest" description="Disordered" evidence="3">
    <location>
        <begin position="901"/>
        <end position="926"/>
    </location>
</feature>
<evidence type="ECO:0000313" key="4">
    <source>
        <dbReference type="EMBL" id="EAU89762.2"/>
    </source>
</evidence>
<evidence type="ECO:0000256" key="3">
    <source>
        <dbReference type="SAM" id="MobiDB-lite"/>
    </source>
</evidence>
<dbReference type="EMBL" id="AACS02000009">
    <property type="protein sequence ID" value="EAU89762.2"/>
    <property type="molecule type" value="Genomic_DNA"/>
</dbReference>
<protein>
    <submittedName>
        <fullName evidence="4">Trehalose-6-phosphate phosphatase</fullName>
    </submittedName>
</protein>
<dbReference type="GO" id="GO:0005992">
    <property type="term" value="P:trehalose biosynthetic process"/>
    <property type="evidence" value="ECO:0007669"/>
    <property type="project" value="InterPro"/>
</dbReference>
<accession>A8NBB7</accession>
<dbReference type="GO" id="GO:0005946">
    <property type="term" value="C:alpha,alpha-trehalose-phosphate synthase complex (UDP-forming)"/>
    <property type="evidence" value="ECO:0007669"/>
    <property type="project" value="TreeGrafter"/>
</dbReference>
<dbReference type="Pfam" id="PF02358">
    <property type="entry name" value="Trehalose_PPase"/>
    <property type="match status" value="1"/>
</dbReference>